<evidence type="ECO:0000313" key="3">
    <source>
        <dbReference type="Proteomes" id="UP001447188"/>
    </source>
</evidence>
<sequence>MPGLTSNGLPPQSDVPEPMGYVGRDGDSIRELEEIEEIERYATPIDKKYKDLQLAHSNLQLAHNELELAHNSLGGELRRLQELDFNARKKDQAEPHGTISQRFLDVFRMSTDWARDYFRIHIDLFCLDDHELFKKHLSAVSWEGTDWTRKRELNVSHLVQAVVAEVLARRILLSPFAGCPNSFRHEFGQLYEVMLKENQSKAQKWRAATLAMYGRCREWVPLDPSVPPENISQYRERFYLEIAEEIGLITESIARTHFPDRSDHDQRLRRSMVFIEAAGDLAINLGKQAAGLKIMDKSWFEGSGRVFVCDDERMKGRFAEEDEDPEGDFRVDIILRPGFLKYGNDDGENLERYAVWIPAMLDLDIEGDFGVQPPPHLQNTLIIGSSRDDVSMDNGLDYPQGLQTLPGAIEDSRSTPTSEEQASSQREPPTNLTQPKVRDSFRKKQDFRSFLSNTIAKVKRISGWKGSSLFSGRREGGRGIRRKVGRLG</sequence>
<feature type="region of interest" description="Disordered" evidence="1">
    <location>
        <begin position="1"/>
        <end position="25"/>
    </location>
</feature>
<gene>
    <name evidence="2" type="ORF">Q9L58_008476</name>
</gene>
<feature type="compositionally biased region" description="Polar residues" evidence="1">
    <location>
        <begin position="1"/>
        <end position="10"/>
    </location>
</feature>
<feature type="compositionally biased region" description="Polar residues" evidence="1">
    <location>
        <begin position="414"/>
        <end position="434"/>
    </location>
</feature>
<comment type="caution">
    <text evidence="2">The sequence shown here is derived from an EMBL/GenBank/DDBJ whole genome shotgun (WGS) entry which is preliminary data.</text>
</comment>
<keyword evidence="3" id="KW-1185">Reference proteome</keyword>
<feature type="region of interest" description="Disordered" evidence="1">
    <location>
        <begin position="392"/>
        <end position="439"/>
    </location>
</feature>
<dbReference type="Proteomes" id="UP001447188">
    <property type="component" value="Unassembled WGS sequence"/>
</dbReference>
<reference evidence="2 3" key="1">
    <citation type="submission" date="2024-02" db="EMBL/GenBank/DDBJ databases">
        <title>Discinaceae phylogenomics.</title>
        <authorList>
            <person name="Dirks A.C."/>
            <person name="James T.Y."/>
        </authorList>
    </citation>
    <scope>NUCLEOTIDE SEQUENCE [LARGE SCALE GENOMIC DNA]</scope>
    <source>
        <strain evidence="2 3">ACD0624</strain>
    </source>
</reference>
<proteinExistence type="predicted"/>
<evidence type="ECO:0000256" key="1">
    <source>
        <dbReference type="SAM" id="MobiDB-lite"/>
    </source>
</evidence>
<accession>A0ABR3G9T5</accession>
<protein>
    <submittedName>
        <fullName evidence="2">Uncharacterized protein</fullName>
    </submittedName>
</protein>
<name>A0ABR3G9T5_9PEZI</name>
<organism evidence="2 3">
    <name type="scientific">Discina gigas</name>
    <dbReference type="NCBI Taxonomy" id="1032678"/>
    <lineage>
        <taxon>Eukaryota</taxon>
        <taxon>Fungi</taxon>
        <taxon>Dikarya</taxon>
        <taxon>Ascomycota</taxon>
        <taxon>Pezizomycotina</taxon>
        <taxon>Pezizomycetes</taxon>
        <taxon>Pezizales</taxon>
        <taxon>Discinaceae</taxon>
        <taxon>Discina</taxon>
    </lineage>
</organism>
<evidence type="ECO:0000313" key="2">
    <source>
        <dbReference type="EMBL" id="KAL0632628.1"/>
    </source>
</evidence>
<dbReference type="EMBL" id="JBBBZM010000159">
    <property type="protein sequence ID" value="KAL0632628.1"/>
    <property type="molecule type" value="Genomic_DNA"/>
</dbReference>